<evidence type="ECO:0000313" key="2">
    <source>
        <dbReference type="EMBL" id="SHK88628.1"/>
    </source>
</evidence>
<proteinExistence type="predicted"/>
<name>A0A1M6W4R2_9BACT</name>
<feature type="domain" description="ATPase dynein-related AAA" evidence="1">
    <location>
        <begin position="28"/>
        <end position="156"/>
    </location>
</feature>
<keyword evidence="3" id="KW-1185">Reference proteome</keyword>
<dbReference type="STRING" id="1121393.SAMN02745216_04245"/>
<dbReference type="AlphaFoldDB" id="A0A1M6W4R2"/>
<dbReference type="SUPFAM" id="SSF52540">
    <property type="entry name" value="P-loop containing nucleoside triphosphate hydrolases"/>
    <property type="match status" value="1"/>
</dbReference>
<accession>A0A1M6W4R2</accession>
<organism evidence="2 3">
    <name type="scientific">Desulfatibacillum alkenivorans DSM 16219</name>
    <dbReference type="NCBI Taxonomy" id="1121393"/>
    <lineage>
        <taxon>Bacteria</taxon>
        <taxon>Pseudomonadati</taxon>
        <taxon>Thermodesulfobacteriota</taxon>
        <taxon>Desulfobacteria</taxon>
        <taxon>Desulfobacterales</taxon>
        <taxon>Desulfatibacillaceae</taxon>
        <taxon>Desulfatibacillum</taxon>
    </lineage>
</organism>
<sequence length="400" mass="43556">MLFDQMGIHGWQAIEPVVLAALASDLSVLFVGDIGGNKTEGAERIARALLGQDIEFRAYEVPTLNFDDLVGFVNPKTLAKGALQFVPTPLSIWNADAVLLDEINRANPFIQSKLHELVRKRTLLGMPTNLKMVFSAVNPPETYNTGYMDLALASRFVCVQVPNVSAMDEIQIEHILSGNGIGRGGHDLRGMLARASAFEPSGIEAMRITSLCKKIMSDLGNSGIVFNARQLKMMVSLVTSGLALQWASGLDVFTNPDSIASYIGAVIPEINGIARTRVDASVVRGTIRTIVTGFQLADPMTMARNLPELIEIEPSDVLAWAGAVDRSIESERQPQLLRDVLRRLPILQGKGVIEHDLSRTLMEKAAARFATLTLIEEGTPVLEIPGRIHNIIENLKGEVS</sequence>
<dbReference type="GO" id="GO:0005524">
    <property type="term" value="F:ATP binding"/>
    <property type="evidence" value="ECO:0007669"/>
    <property type="project" value="InterPro"/>
</dbReference>
<dbReference type="InterPro" id="IPR011704">
    <property type="entry name" value="ATPase_dyneun-rel_AAA"/>
</dbReference>
<dbReference type="Pfam" id="PF07728">
    <property type="entry name" value="AAA_5"/>
    <property type="match status" value="1"/>
</dbReference>
<dbReference type="EMBL" id="FQZU01000037">
    <property type="protein sequence ID" value="SHK88628.1"/>
    <property type="molecule type" value="Genomic_DNA"/>
</dbReference>
<dbReference type="Proteomes" id="UP000183994">
    <property type="component" value="Unassembled WGS sequence"/>
</dbReference>
<protein>
    <submittedName>
        <fullName evidence="2">AAA domain (Dynein-related subfamily)</fullName>
    </submittedName>
</protein>
<dbReference type="RefSeq" id="WP_073478265.1">
    <property type="nucleotide sequence ID" value="NZ_FQZU01000037.1"/>
</dbReference>
<dbReference type="Gene3D" id="3.40.50.300">
    <property type="entry name" value="P-loop containing nucleotide triphosphate hydrolases"/>
    <property type="match status" value="1"/>
</dbReference>
<gene>
    <name evidence="2" type="ORF">SAMN02745216_04245</name>
</gene>
<reference evidence="3" key="1">
    <citation type="submission" date="2016-11" db="EMBL/GenBank/DDBJ databases">
        <authorList>
            <person name="Varghese N."/>
            <person name="Submissions S."/>
        </authorList>
    </citation>
    <scope>NUCLEOTIDE SEQUENCE [LARGE SCALE GENOMIC DNA]</scope>
    <source>
        <strain evidence="3">DSM 16219</strain>
    </source>
</reference>
<dbReference type="GO" id="GO:0016887">
    <property type="term" value="F:ATP hydrolysis activity"/>
    <property type="evidence" value="ECO:0007669"/>
    <property type="project" value="InterPro"/>
</dbReference>
<dbReference type="InterPro" id="IPR027417">
    <property type="entry name" value="P-loop_NTPase"/>
</dbReference>
<evidence type="ECO:0000313" key="3">
    <source>
        <dbReference type="Proteomes" id="UP000183994"/>
    </source>
</evidence>
<evidence type="ECO:0000259" key="1">
    <source>
        <dbReference type="Pfam" id="PF07728"/>
    </source>
</evidence>